<comment type="caution">
    <text evidence="16">The sequence shown here is derived from an EMBL/GenBank/DDBJ whole genome shotgun (WGS) entry which is preliminary data.</text>
</comment>
<dbReference type="InterPro" id="IPR006070">
    <property type="entry name" value="Sua5-like_dom"/>
</dbReference>
<feature type="domain" description="YrdC-like" evidence="15">
    <location>
        <begin position="17"/>
        <end position="203"/>
    </location>
</feature>
<evidence type="ECO:0000256" key="12">
    <source>
        <dbReference type="ARBA" id="ARBA00048366"/>
    </source>
</evidence>
<evidence type="ECO:0000313" key="17">
    <source>
        <dbReference type="Proteomes" id="UP000284763"/>
    </source>
</evidence>
<dbReference type="InterPro" id="IPR038385">
    <property type="entry name" value="Sua5/YwlC_C"/>
</dbReference>
<dbReference type="Pfam" id="PF01300">
    <property type="entry name" value="Sua5_yciO_yrdC"/>
    <property type="match status" value="1"/>
</dbReference>
<dbReference type="GO" id="GO:0005737">
    <property type="term" value="C:cytoplasm"/>
    <property type="evidence" value="ECO:0007669"/>
    <property type="project" value="UniProtKB-SubCell"/>
</dbReference>
<feature type="binding site" evidence="13">
    <location>
        <position position="239"/>
    </location>
    <ligand>
        <name>ATP</name>
        <dbReference type="ChEBI" id="CHEBI:30616"/>
    </ligand>
</feature>
<keyword evidence="6" id="KW-0808">Transferase</keyword>
<evidence type="ECO:0000256" key="5">
    <source>
        <dbReference type="ARBA" id="ARBA00022490"/>
    </source>
</evidence>
<feature type="binding site" evidence="13">
    <location>
        <position position="199"/>
    </location>
    <ligand>
        <name>ATP</name>
        <dbReference type="ChEBI" id="CHEBI:30616"/>
    </ligand>
</feature>
<organism evidence="16 17">
    <name type="scientific">Methanosalsum natronophilum</name>
    <dbReference type="NCBI Taxonomy" id="768733"/>
    <lineage>
        <taxon>Archaea</taxon>
        <taxon>Methanobacteriati</taxon>
        <taxon>Methanobacteriota</taxon>
        <taxon>Stenosarchaea group</taxon>
        <taxon>Methanomicrobia</taxon>
        <taxon>Methanosarcinales</taxon>
        <taxon>Methanosarcinaceae</taxon>
        <taxon>Methanosalsum</taxon>
    </lineage>
</organism>
<evidence type="ECO:0000256" key="13">
    <source>
        <dbReference type="PIRSR" id="PIRSR004930-1"/>
    </source>
</evidence>
<feature type="binding site" evidence="13">
    <location>
        <position position="71"/>
    </location>
    <ligand>
        <name>L-threonine</name>
        <dbReference type="ChEBI" id="CHEBI:57926"/>
    </ligand>
</feature>
<name>A0A424Z3V0_9EURY</name>
<feature type="binding site" evidence="13">
    <location>
        <position position="125"/>
    </location>
    <ligand>
        <name>L-threonine</name>
        <dbReference type="ChEBI" id="CHEBI:57926"/>
    </ligand>
</feature>
<evidence type="ECO:0000256" key="9">
    <source>
        <dbReference type="ARBA" id="ARBA00022741"/>
    </source>
</evidence>
<feature type="binding site" evidence="13">
    <location>
        <position position="66"/>
    </location>
    <ligand>
        <name>ATP</name>
        <dbReference type="ChEBI" id="CHEBI:30616"/>
    </ligand>
</feature>
<accession>A0A424Z3V0</accession>
<dbReference type="InterPro" id="IPR017945">
    <property type="entry name" value="DHBP_synth_RibB-like_a/b_dom"/>
</dbReference>
<feature type="non-terminal residue" evidence="16">
    <location>
        <position position="350"/>
    </location>
</feature>
<dbReference type="GO" id="GO:0008033">
    <property type="term" value="P:tRNA processing"/>
    <property type="evidence" value="ECO:0007669"/>
    <property type="project" value="UniProtKB-KW"/>
</dbReference>
<evidence type="ECO:0000256" key="7">
    <source>
        <dbReference type="ARBA" id="ARBA00022694"/>
    </source>
</evidence>
<comment type="subcellular location">
    <subcellularLocation>
        <location evidence="1">Cytoplasm</location>
    </subcellularLocation>
</comment>
<keyword evidence="14" id="KW-0175">Coiled coil</keyword>
<feature type="binding site" evidence="13">
    <location>
        <position position="155"/>
    </location>
    <ligand>
        <name>ATP</name>
        <dbReference type="ChEBI" id="CHEBI:30616"/>
    </ligand>
</feature>
<dbReference type="GO" id="GO:0005524">
    <property type="term" value="F:ATP binding"/>
    <property type="evidence" value="ECO:0007669"/>
    <property type="project" value="UniProtKB-KW"/>
</dbReference>
<dbReference type="GO" id="GO:0003725">
    <property type="term" value="F:double-stranded RNA binding"/>
    <property type="evidence" value="ECO:0007669"/>
    <property type="project" value="InterPro"/>
</dbReference>
<dbReference type="FunFam" id="3.90.870.10:FF:000009">
    <property type="entry name" value="Threonylcarbamoyl-AMP synthase, putative"/>
    <property type="match status" value="1"/>
</dbReference>
<dbReference type="InterPro" id="IPR010923">
    <property type="entry name" value="T(6)A37_SUA5"/>
</dbReference>
<comment type="catalytic activity">
    <reaction evidence="12">
        <text>L-threonine + hydrogencarbonate + ATP = L-threonylcarbamoyladenylate + diphosphate + H2O</text>
        <dbReference type="Rhea" id="RHEA:36407"/>
        <dbReference type="ChEBI" id="CHEBI:15377"/>
        <dbReference type="ChEBI" id="CHEBI:17544"/>
        <dbReference type="ChEBI" id="CHEBI:30616"/>
        <dbReference type="ChEBI" id="CHEBI:33019"/>
        <dbReference type="ChEBI" id="CHEBI:57926"/>
        <dbReference type="ChEBI" id="CHEBI:73682"/>
        <dbReference type="EC" id="2.7.7.87"/>
    </reaction>
</comment>
<proteinExistence type="inferred from homology"/>
<sequence length="350" mass="38457">MYKTSTQLLKLNNKNFNRYIEYASSVVYNGGTVAFPTETVYGLGANALEHSAVSKIFEAKGRPADNPLIVHISSKEDISKIALEIPDQAHKLIDLFWPGPLTLIMKRKRIVPDITTGGLDTVAIRMPANKIAISLLKNSGCPIAAPSANLSGKPSPTTAQHVLKDLNGKIDIIIDGGDVTIGLESTVLDLTSSYPTILRPGDISYNDLCAHLDRVEVGYNNNAEESKIVKSPGLKYKHYSPKSYVILALLTSTIEKHAEKIVQLQKENKEKKKKVGLLLMEETSQHIKSYYHLNNSFSLGKNAIDAGKALFRGLRYFDDNNFDIIIVDGNINNEGIGVAVLNRLRKAADE</sequence>
<dbReference type="Proteomes" id="UP000284763">
    <property type="component" value="Unassembled WGS sequence"/>
</dbReference>
<feature type="binding site" evidence="13">
    <location>
        <position position="185"/>
    </location>
    <ligand>
        <name>L-threonine</name>
        <dbReference type="ChEBI" id="CHEBI:57926"/>
    </ligand>
</feature>
<dbReference type="PIRSF" id="PIRSF004930">
    <property type="entry name" value="Tln_factor_SUA5"/>
    <property type="match status" value="1"/>
</dbReference>
<evidence type="ECO:0000256" key="10">
    <source>
        <dbReference type="ARBA" id="ARBA00022840"/>
    </source>
</evidence>
<dbReference type="Gene3D" id="3.40.50.11030">
    <property type="entry name" value="Threonylcarbamoyl-AMP synthase, C-terminal domain"/>
    <property type="match status" value="1"/>
</dbReference>
<dbReference type="Pfam" id="PF03481">
    <property type="entry name" value="Sua5_C"/>
    <property type="match status" value="1"/>
</dbReference>
<evidence type="ECO:0000256" key="4">
    <source>
        <dbReference type="ARBA" id="ARBA00015492"/>
    </source>
</evidence>
<feature type="binding site" evidence="13">
    <location>
        <position position="39"/>
    </location>
    <ligand>
        <name>L-threonine</name>
        <dbReference type="ChEBI" id="CHEBI:57926"/>
    </ligand>
</feature>
<evidence type="ECO:0000256" key="11">
    <source>
        <dbReference type="ARBA" id="ARBA00029774"/>
    </source>
</evidence>
<dbReference type="GO" id="GO:0006450">
    <property type="term" value="P:regulation of translational fidelity"/>
    <property type="evidence" value="ECO:0007669"/>
    <property type="project" value="TreeGrafter"/>
</dbReference>
<dbReference type="SUPFAM" id="SSF55821">
    <property type="entry name" value="YrdC/RibB"/>
    <property type="match status" value="1"/>
</dbReference>
<evidence type="ECO:0000256" key="8">
    <source>
        <dbReference type="ARBA" id="ARBA00022695"/>
    </source>
</evidence>
<dbReference type="PANTHER" id="PTHR17490">
    <property type="entry name" value="SUA5"/>
    <property type="match status" value="1"/>
</dbReference>
<feature type="coiled-coil region" evidence="14">
    <location>
        <begin position="247"/>
        <end position="274"/>
    </location>
</feature>
<evidence type="ECO:0000256" key="1">
    <source>
        <dbReference type="ARBA" id="ARBA00004496"/>
    </source>
</evidence>
<feature type="binding site" evidence="13">
    <location>
        <position position="62"/>
    </location>
    <ligand>
        <name>ATP</name>
        <dbReference type="ChEBI" id="CHEBI:30616"/>
    </ligand>
</feature>
<evidence type="ECO:0000256" key="6">
    <source>
        <dbReference type="ARBA" id="ARBA00022679"/>
    </source>
</evidence>
<keyword evidence="9 13" id="KW-0547">Nucleotide-binding</keyword>
<keyword evidence="8" id="KW-0548">Nucleotidyltransferase</keyword>
<dbReference type="InterPro" id="IPR005145">
    <property type="entry name" value="Sua5_C"/>
</dbReference>
<dbReference type="InterPro" id="IPR050156">
    <property type="entry name" value="TC-AMP_synthase_SUA5"/>
</dbReference>
<dbReference type="PANTHER" id="PTHR17490:SF16">
    <property type="entry name" value="THREONYLCARBAMOYL-AMP SYNTHASE"/>
    <property type="match status" value="1"/>
</dbReference>
<dbReference type="Gene3D" id="3.90.870.10">
    <property type="entry name" value="DHBP synthase"/>
    <property type="match status" value="1"/>
</dbReference>
<evidence type="ECO:0000313" key="16">
    <source>
        <dbReference type="EMBL" id="RQD88971.1"/>
    </source>
</evidence>
<dbReference type="PROSITE" id="PS51163">
    <property type="entry name" value="YRDC"/>
    <property type="match status" value="1"/>
</dbReference>
<keyword evidence="5" id="KW-0963">Cytoplasm</keyword>
<dbReference type="EC" id="2.7.7.87" evidence="3"/>
<protein>
    <recommendedName>
        <fullName evidence="4">Threonylcarbamoyl-AMP synthase</fullName>
        <ecNumber evidence="3">2.7.7.87</ecNumber>
    </recommendedName>
    <alternativeName>
        <fullName evidence="11">L-threonylcarbamoyladenylate synthase</fullName>
    </alternativeName>
</protein>
<dbReference type="EMBL" id="QZAB01000173">
    <property type="protein sequence ID" value="RQD88971.1"/>
    <property type="molecule type" value="Genomic_DNA"/>
</dbReference>
<reference evidence="16 17" key="1">
    <citation type="submission" date="2018-08" db="EMBL/GenBank/DDBJ databases">
        <title>The metabolism and importance of syntrophic acetate oxidation coupled to methane or sulfide production in haloalkaline environments.</title>
        <authorList>
            <person name="Timmers P.H.A."/>
            <person name="Vavourakis C.D."/>
            <person name="Sorokin D.Y."/>
            <person name="Sinninghe Damste J.S."/>
            <person name="Muyzer G."/>
            <person name="Stams A.J.M."/>
            <person name="Plugge C.M."/>
        </authorList>
    </citation>
    <scope>NUCLEOTIDE SEQUENCE [LARGE SCALE GENOMIC DNA]</scope>
    <source>
        <strain evidence="16">MSAO_Arc3</strain>
    </source>
</reference>
<evidence type="ECO:0000256" key="14">
    <source>
        <dbReference type="SAM" id="Coils"/>
    </source>
</evidence>
<feature type="binding site" evidence="13">
    <location>
        <position position="145"/>
    </location>
    <ligand>
        <name>L-threonine</name>
        <dbReference type="ChEBI" id="CHEBI:57926"/>
    </ligand>
</feature>
<evidence type="ECO:0000256" key="3">
    <source>
        <dbReference type="ARBA" id="ARBA00012584"/>
    </source>
</evidence>
<feature type="binding site" evidence="13">
    <location>
        <position position="121"/>
    </location>
    <ligand>
        <name>ATP</name>
        <dbReference type="ChEBI" id="CHEBI:30616"/>
    </ligand>
</feature>
<dbReference type="NCBIfam" id="TIGR00057">
    <property type="entry name" value="L-threonylcarbamoyladenylate synthase"/>
    <property type="match status" value="1"/>
</dbReference>
<dbReference type="GO" id="GO:0061710">
    <property type="term" value="F:L-threonylcarbamoyladenylate synthase"/>
    <property type="evidence" value="ECO:0007669"/>
    <property type="project" value="UniProtKB-EC"/>
</dbReference>
<evidence type="ECO:0000256" key="2">
    <source>
        <dbReference type="ARBA" id="ARBA00007663"/>
    </source>
</evidence>
<comment type="similarity">
    <text evidence="2">Belongs to the SUA5 family.</text>
</comment>
<evidence type="ECO:0000259" key="15">
    <source>
        <dbReference type="PROSITE" id="PS51163"/>
    </source>
</evidence>
<dbReference type="GO" id="GO:0000049">
    <property type="term" value="F:tRNA binding"/>
    <property type="evidence" value="ECO:0007669"/>
    <property type="project" value="TreeGrafter"/>
</dbReference>
<keyword evidence="10 13" id="KW-0067">ATP-binding</keyword>
<gene>
    <name evidence="16" type="ORF">D5R95_02610</name>
</gene>
<keyword evidence="7" id="KW-0819">tRNA processing</keyword>
<dbReference type="AlphaFoldDB" id="A0A424Z3V0"/>
<feature type="binding site" evidence="13">
    <location>
        <position position="147"/>
    </location>
    <ligand>
        <name>ATP</name>
        <dbReference type="ChEBI" id="CHEBI:30616"/>
    </ligand>
</feature>